<reference evidence="1" key="1">
    <citation type="journal article" date="2021" name="Proc. Natl. Acad. Sci. U.S.A.">
        <title>A Catalog of Tens of Thousands of Viruses from Human Metagenomes Reveals Hidden Associations with Chronic Diseases.</title>
        <authorList>
            <person name="Tisza M.J."/>
            <person name="Buck C.B."/>
        </authorList>
    </citation>
    <scope>NUCLEOTIDE SEQUENCE</scope>
    <source>
        <strain evidence="1">CtpnN3</strain>
    </source>
</reference>
<accession>A0A8S5QC68</accession>
<sequence length="97" mass="11510">MPDPMAYDPNTLAFLIGLQLNRFPDACYHWEVYDPRWPGMIAIRLEQLGERYIPVDGELFLEWLSTTPDLTWQHVVDMLTKKRKQLNKRHANNNVQQ</sequence>
<name>A0A8S5QC68_9CAUD</name>
<proteinExistence type="predicted"/>
<organism evidence="1">
    <name type="scientific">Siphoviridae sp. ctpnN3</name>
    <dbReference type="NCBI Taxonomy" id="2825677"/>
    <lineage>
        <taxon>Viruses</taxon>
        <taxon>Duplodnaviria</taxon>
        <taxon>Heunggongvirae</taxon>
        <taxon>Uroviricota</taxon>
        <taxon>Caudoviricetes</taxon>
    </lineage>
</organism>
<protein>
    <submittedName>
        <fullName evidence="1">Uncharacterized protein</fullName>
    </submittedName>
</protein>
<dbReference type="EMBL" id="BK015632">
    <property type="protein sequence ID" value="DAE16894.1"/>
    <property type="molecule type" value="Genomic_DNA"/>
</dbReference>
<evidence type="ECO:0000313" key="1">
    <source>
        <dbReference type="EMBL" id="DAE16894.1"/>
    </source>
</evidence>